<evidence type="ECO:0000256" key="1">
    <source>
        <dbReference type="ARBA" id="ARBA00009776"/>
    </source>
</evidence>
<keyword evidence="2 8" id="KW-0808">Transferase</keyword>
<dbReference type="EMBL" id="MHQL01000032">
    <property type="protein sequence ID" value="OHA02525.1"/>
    <property type="molecule type" value="Genomic_DNA"/>
</dbReference>
<keyword evidence="4 8" id="KW-0547">Nucleotide-binding</keyword>
<comment type="similarity">
    <text evidence="1 8">Belongs to the thymidylate kinase family.</text>
</comment>
<evidence type="ECO:0000256" key="8">
    <source>
        <dbReference type="HAMAP-Rule" id="MF_00165"/>
    </source>
</evidence>
<dbReference type="AlphaFoldDB" id="A0A1G2KST5"/>
<keyword evidence="6 8" id="KW-0067">ATP-binding</keyword>
<dbReference type="Gene3D" id="3.40.50.300">
    <property type="entry name" value="P-loop containing nucleotide triphosphate hydrolases"/>
    <property type="match status" value="1"/>
</dbReference>
<proteinExistence type="inferred from homology"/>
<evidence type="ECO:0000313" key="11">
    <source>
        <dbReference type="Proteomes" id="UP000177811"/>
    </source>
</evidence>
<dbReference type="GO" id="GO:0004798">
    <property type="term" value="F:dTMP kinase activity"/>
    <property type="evidence" value="ECO:0007669"/>
    <property type="project" value="UniProtKB-UniRule"/>
</dbReference>
<organism evidence="10 11">
    <name type="scientific">Candidatus Sungbacteria bacterium RIFCSPHIGHO2_02_FULL_51_29</name>
    <dbReference type="NCBI Taxonomy" id="1802273"/>
    <lineage>
        <taxon>Bacteria</taxon>
        <taxon>Candidatus Sungiibacteriota</taxon>
    </lineage>
</organism>
<dbReference type="InterPro" id="IPR018094">
    <property type="entry name" value="Thymidylate_kinase"/>
</dbReference>
<dbReference type="CDD" id="cd01672">
    <property type="entry name" value="TMPK"/>
    <property type="match status" value="1"/>
</dbReference>
<keyword evidence="5 8" id="KW-0418">Kinase</keyword>
<evidence type="ECO:0000256" key="5">
    <source>
        <dbReference type="ARBA" id="ARBA00022777"/>
    </source>
</evidence>
<dbReference type="GO" id="GO:0006227">
    <property type="term" value="P:dUDP biosynthetic process"/>
    <property type="evidence" value="ECO:0007669"/>
    <property type="project" value="TreeGrafter"/>
</dbReference>
<reference evidence="10 11" key="1">
    <citation type="journal article" date="2016" name="Nat. Commun.">
        <title>Thousands of microbial genomes shed light on interconnected biogeochemical processes in an aquifer system.</title>
        <authorList>
            <person name="Anantharaman K."/>
            <person name="Brown C.T."/>
            <person name="Hug L.A."/>
            <person name="Sharon I."/>
            <person name="Castelle C.J."/>
            <person name="Probst A.J."/>
            <person name="Thomas B.C."/>
            <person name="Singh A."/>
            <person name="Wilkins M.J."/>
            <person name="Karaoz U."/>
            <person name="Brodie E.L."/>
            <person name="Williams K.H."/>
            <person name="Hubbard S.S."/>
            <person name="Banfield J.F."/>
        </authorList>
    </citation>
    <scope>NUCLEOTIDE SEQUENCE [LARGE SCALE GENOMIC DNA]</scope>
</reference>
<dbReference type="GO" id="GO:0006233">
    <property type="term" value="P:dTDP biosynthetic process"/>
    <property type="evidence" value="ECO:0007669"/>
    <property type="project" value="InterPro"/>
</dbReference>
<evidence type="ECO:0000256" key="3">
    <source>
        <dbReference type="ARBA" id="ARBA00022727"/>
    </source>
</evidence>
<keyword evidence="3 8" id="KW-0545">Nucleotide biosynthesis</keyword>
<protein>
    <recommendedName>
        <fullName evidence="8">Thymidylate kinase</fullName>
        <ecNumber evidence="8">2.7.4.9</ecNumber>
    </recommendedName>
    <alternativeName>
        <fullName evidence="8">dTMP kinase</fullName>
    </alternativeName>
</protein>
<dbReference type="EC" id="2.7.4.9" evidence="8"/>
<comment type="catalytic activity">
    <reaction evidence="7 8">
        <text>dTMP + ATP = dTDP + ADP</text>
        <dbReference type="Rhea" id="RHEA:13517"/>
        <dbReference type="ChEBI" id="CHEBI:30616"/>
        <dbReference type="ChEBI" id="CHEBI:58369"/>
        <dbReference type="ChEBI" id="CHEBI:63528"/>
        <dbReference type="ChEBI" id="CHEBI:456216"/>
        <dbReference type="EC" id="2.7.4.9"/>
    </reaction>
</comment>
<dbReference type="GO" id="GO:0006235">
    <property type="term" value="P:dTTP biosynthetic process"/>
    <property type="evidence" value="ECO:0007669"/>
    <property type="project" value="UniProtKB-UniRule"/>
</dbReference>
<dbReference type="HAMAP" id="MF_00165">
    <property type="entry name" value="Thymidylate_kinase"/>
    <property type="match status" value="1"/>
</dbReference>
<dbReference type="PANTHER" id="PTHR10344">
    <property type="entry name" value="THYMIDYLATE KINASE"/>
    <property type="match status" value="1"/>
</dbReference>
<dbReference type="Proteomes" id="UP000177811">
    <property type="component" value="Unassembled WGS sequence"/>
</dbReference>
<dbReference type="Pfam" id="PF02223">
    <property type="entry name" value="Thymidylate_kin"/>
    <property type="match status" value="1"/>
</dbReference>
<dbReference type="SUPFAM" id="SSF52540">
    <property type="entry name" value="P-loop containing nucleoside triphosphate hydrolases"/>
    <property type="match status" value="1"/>
</dbReference>
<dbReference type="GO" id="GO:0005829">
    <property type="term" value="C:cytosol"/>
    <property type="evidence" value="ECO:0007669"/>
    <property type="project" value="TreeGrafter"/>
</dbReference>
<dbReference type="InterPro" id="IPR039430">
    <property type="entry name" value="Thymidylate_kin-like_dom"/>
</dbReference>
<feature type="domain" description="Thymidylate kinase-like" evidence="9">
    <location>
        <begin position="11"/>
        <end position="165"/>
    </location>
</feature>
<comment type="caution">
    <text evidence="8">Lacks conserved residue(s) required for the propagation of feature annotation.</text>
</comment>
<dbReference type="GO" id="GO:0005524">
    <property type="term" value="F:ATP binding"/>
    <property type="evidence" value="ECO:0007669"/>
    <property type="project" value="UniProtKB-UniRule"/>
</dbReference>
<comment type="caution">
    <text evidence="10">The sequence shown here is derived from an EMBL/GenBank/DDBJ whole genome shotgun (WGS) entry which is preliminary data.</text>
</comment>
<dbReference type="InterPro" id="IPR027417">
    <property type="entry name" value="P-loop_NTPase"/>
</dbReference>
<evidence type="ECO:0000256" key="6">
    <source>
        <dbReference type="ARBA" id="ARBA00022840"/>
    </source>
</evidence>
<evidence type="ECO:0000259" key="9">
    <source>
        <dbReference type="Pfam" id="PF02223"/>
    </source>
</evidence>
<evidence type="ECO:0000313" key="10">
    <source>
        <dbReference type="EMBL" id="OHA02525.1"/>
    </source>
</evidence>
<gene>
    <name evidence="8" type="primary">tmk</name>
    <name evidence="10" type="ORF">A3C16_00585</name>
</gene>
<comment type="function">
    <text evidence="8">Phosphorylation of dTMP to form dTDP in both de novo and salvage pathways of dTTP synthesis.</text>
</comment>
<evidence type="ECO:0000256" key="2">
    <source>
        <dbReference type="ARBA" id="ARBA00022679"/>
    </source>
</evidence>
<sequence>MSHPKGKLIVIEGTDGSGKATQTQLLFARLTGMGIPTASMSFPQYEHKSSGLIAEYLNGTYGRPEEVSPYAASLFYALDRFDASSAIRAILREGRMMVLDRYVASNAGHQGGKIKNGRERAEFIAWLYDTEYRILGVPKPDITLILHVPAAMGQKLVAKKQARLYIEGGKSHDVHEGDLEHLKDAEAAYLWLQHQFPKEHRIIPCVKDGVLLSPEEIHANVWEEVAIIIGKKGENA</sequence>
<accession>A0A1G2KST5</accession>
<evidence type="ECO:0000256" key="4">
    <source>
        <dbReference type="ARBA" id="ARBA00022741"/>
    </source>
</evidence>
<dbReference type="PANTHER" id="PTHR10344:SF4">
    <property type="entry name" value="UMP-CMP KINASE 2, MITOCHONDRIAL"/>
    <property type="match status" value="1"/>
</dbReference>
<name>A0A1G2KST5_9BACT</name>
<evidence type="ECO:0000256" key="7">
    <source>
        <dbReference type="ARBA" id="ARBA00048743"/>
    </source>
</evidence>